<evidence type="ECO:0000256" key="5">
    <source>
        <dbReference type="PROSITE-ProRule" id="PRU00333"/>
    </source>
</evidence>
<dbReference type="EMBL" id="JYKN01000055">
    <property type="protein sequence ID" value="KKK25971.1"/>
    <property type="molecule type" value="Genomic_DNA"/>
</dbReference>
<feature type="domain" description="LysM" evidence="8">
    <location>
        <begin position="275"/>
        <end position="321"/>
    </location>
</feature>
<dbReference type="Gene3D" id="3.20.20.330">
    <property type="entry name" value="Homocysteine-binding-like domain"/>
    <property type="match status" value="1"/>
</dbReference>
<evidence type="ECO:0000256" key="4">
    <source>
        <dbReference type="ARBA" id="ARBA00023026"/>
    </source>
</evidence>
<comment type="caution">
    <text evidence="9">The sequence shown here is derived from an EMBL/GenBank/DDBJ whole genome shotgun (WGS) entry which is preliminary data.</text>
</comment>
<dbReference type="GO" id="GO:0008168">
    <property type="term" value="F:methyltransferase activity"/>
    <property type="evidence" value="ECO:0007669"/>
    <property type="project" value="UniProtKB-UniRule"/>
</dbReference>
<dbReference type="Pfam" id="PF02574">
    <property type="entry name" value="S-methyl_trans"/>
    <property type="match status" value="1"/>
</dbReference>
<dbReference type="GO" id="GO:0046872">
    <property type="term" value="F:metal ion binding"/>
    <property type="evidence" value="ECO:0007669"/>
    <property type="project" value="UniProtKB-KW"/>
</dbReference>
<evidence type="ECO:0008006" key="11">
    <source>
        <dbReference type="Google" id="ProtNLM"/>
    </source>
</evidence>
<dbReference type="PANTHER" id="PTHR34997:SF1">
    <property type="entry name" value="PEPTIDOGLYCAN-BINDING LYSIN DOMAIN"/>
    <property type="match status" value="1"/>
</dbReference>
<dbReference type="Pfam" id="PF01476">
    <property type="entry name" value="LysM"/>
    <property type="match status" value="3"/>
</dbReference>
<keyword evidence="5" id="KW-0862">Zinc</keyword>
<evidence type="ECO:0000313" key="10">
    <source>
        <dbReference type="Proteomes" id="UP000034947"/>
    </source>
</evidence>
<evidence type="ECO:0000256" key="6">
    <source>
        <dbReference type="SAM" id="SignalP"/>
    </source>
</evidence>
<reference evidence="9 10" key="1">
    <citation type="submission" date="2015-02" db="EMBL/GenBank/DDBJ databases">
        <title>Draft Genome Sequences of Two Closely-Related Aflatoxigenic Aspergillus Species Obtained from the Cote d'Ivoire.</title>
        <authorList>
            <person name="Moore G.G."/>
            <person name="Beltz S.B."/>
            <person name="Mack B.M."/>
        </authorList>
    </citation>
    <scope>NUCLEOTIDE SEQUENCE [LARGE SCALE GENOMIC DNA]</scope>
    <source>
        <strain evidence="9 10">SRRC1432</strain>
    </source>
</reference>
<evidence type="ECO:0000256" key="3">
    <source>
        <dbReference type="ARBA" id="ARBA00022679"/>
    </source>
</evidence>
<name>A0A0F8VRY3_9EURO</name>
<feature type="signal peptide" evidence="6">
    <location>
        <begin position="1"/>
        <end position="16"/>
    </location>
</feature>
<feature type="binding site" evidence="5">
    <location>
        <position position="844"/>
    </location>
    <ligand>
        <name>Zn(2+)</name>
        <dbReference type="ChEBI" id="CHEBI:29105"/>
    </ligand>
</feature>
<dbReference type="GO" id="GO:0032259">
    <property type="term" value="P:methylation"/>
    <property type="evidence" value="ECO:0007669"/>
    <property type="project" value="UniProtKB-KW"/>
</dbReference>
<keyword evidence="1 5" id="KW-0489">Methyltransferase</keyword>
<dbReference type="SUPFAM" id="SSF82282">
    <property type="entry name" value="Homocysteine S-methyltransferase"/>
    <property type="match status" value="1"/>
</dbReference>
<dbReference type="PROSITE" id="PS51782">
    <property type="entry name" value="LYSM"/>
    <property type="match status" value="3"/>
</dbReference>
<organism evidence="9 10">
    <name type="scientific">Aspergillus ochraceoroseus</name>
    <dbReference type="NCBI Taxonomy" id="138278"/>
    <lineage>
        <taxon>Eukaryota</taxon>
        <taxon>Fungi</taxon>
        <taxon>Dikarya</taxon>
        <taxon>Ascomycota</taxon>
        <taxon>Pezizomycotina</taxon>
        <taxon>Eurotiomycetes</taxon>
        <taxon>Eurotiomycetidae</taxon>
        <taxon>Eurotiales</taxon>
        <taxon>Aspergillaceae</taxon>
        <taxon>Aspergillus</taxon>
        <taxon>Aspergillus subgen. Nidulantes</taxon>
    </lineage>
</organism>
<evidence type="ECO:0000259" key="7">
    <source>
        <dbReference type="PROSITE" id="PS50970"/>
    </source>
</evidence>
<evidence type="ECO:0000313" key="9">
    <source>
        <dbReference type="EMBL" id="KKK25971.1"/>
    </source>
</evidence>
<dbReference type="GO" id="GO:0008061">
    <property type="term" value="F:chitin binding"/>
    <property type="evidence" value="ECO:0007669"/>
    <property type="project" value="UniProtKB-KW"/>
</dbReference>
<dbReference type="SMART" id="SM00257">
    <property type="entry name" value="LysM"/>
    <property type="match status" value="3"/>
</dbReference>
<dbReference type="Proteomes" id="UP000034947">
    <property type="component" value="Unassembled WGS sequence"/>
</dbReference>
<feature type="domain" description="Hcy-binding" evidence="7">
    <location>
        <begin position="547"/>
        <end position="858"/>
    </location>
</feature>
<dbReference type="InterPro" id="IPR052210">
    <property type="entry name" value="LysM1-like"/>
</dbReference>
<dbReference type="InterPro" id="IPR036779">
    <property type="entry name" value="LysM_dom_sf"/>
</dbReference>
<keyword evidence="4" id="KW-0843">Virulence</keyword>
<dbReference type="InterPro" id="IPR036589">
    <property type="entry name" value="HCY_dom_sf"/>
</dbReference>
<feature type="chain" id="PRO_5002529004" description="LysM domain-containing protein" evidence="6">
    <location>
        <begin position="17"/>
        <end position="861"/>
    </location>
</feature>
<keyword evidence="10" id="KW-1185">Reference proteome</keyword>
<feature type="binding site" evidence="5">
    <location>
        <position position="843"/>
    </location>
    <ligand>
        <name>Zn(2+)</name>
        <dbReference type="ChEBI" id="CHEBI:29105"/>
    </ligand>
</feature>
<keyword evidence="2" id="KW-0147">Chitin-binding</keyword>
<evidence type="ECO:0000256" key="2">
    <source>
        <dbReference type="ARBA" id="ARBA00022669"/>
    </source>
</evidence>
<dbReference type="CDD" id="cd00118">
    <property type="entry name" value="LysM"/>
    <property type="match status" value="3"/>
</dbReference>
<dbReference type="SUPFAM" id="SSF54106">
    <property type="entry name" value="LysM domain"/>
    <property type="match status" value="3"/>
</dbReference>
<feature type="domain" description="LysM" evidence="8">
    <location>
        <begin position="445"/>
        <end position="491"/>
    </location>
</feature>
<comment type="cofactor">
    <cofactor evidence="5">
        <name>Zn(2+)</name>
        <dbReference type="ChEBI" id="CHEBI:29105"/>
    </cofactor>
</comment>
<dbReference type="AlphaFoldDB" id="A0A0F8VRY3"/>
<keyword evidence="3 5" id="KW-0808">Transferase</keyword>
<dbReference type="OrthoDB" id="261426at2759"/>
<gene>
    <name evidence="9" type="ORF">AOCH_000973</name>
</gene>
<evidence type="ECO:0000259" key="8">
    <source>
        <dbReference type="PROSITE" id="PS51782"/>
    </source>
</evidence>
<dbReference type="PROSITE" id="PS50970">
    <property type="entry name" value="HCY"/>
    <property type="match status" value="1"/>
</dbReference>
<accession>A0A0F8VRY3</accession>
<keyword evidence="5" id="KW-0479">Metal-binding</keyword>
<evidence type="ECO:0000256" key="1">
    <source>
        <dbReference type="ARBA" id="ARBA00022603"/>
    </source>
</evidence>
<sequence length="861" mass="90579">MRFFWSVAALAVGSAADSFFFNNTDFTSQTANISSGCATALQASLSCDPYLTYVMTSNFYGTVGNSTLHQEFCSTACSTDLADYRADVAASCANDPQPFDGLPATYWADWAISAFDHVCMKDASTGDYCVELIAGYFQNQTVDADGTGLPTDQLCSSCVISLFTLMQNTSYSNYDASLASVWSSIQSQCSLSLPTAVPTLQTNVTQPGGFAVPGYNASSVCLSGVTYSVVSGDNCEAIAEKYNVSTGTLIAINDIYSDCSNLDIGQSLCIPLECTTYLVQSGDTCNGIANSSNTTFQQLVAWNPALGSWCTNLLSGENICVSPPGGVQNLTTIAGATATQTALYASTTASRPTPVATGTTLDCGKYYLVQASVQGDTCQLISLNQTIALNVFEAINPNINSTCGNLELDVYYCVLPTESWNTTTTSTVVSAPTTTPSGTTTDCYDYYIIQSGDYCALVENNFAITFAQLQAWNPSIDNTCSNLALGEAYCVNGAVASSSAVVTATSTSAAVVKRGSPSPATKVARATGGVAYGWPGLQAPNPARAYAAATQPSSRKPFLSECGLETTLVYKHNIALPCFSSTPLLEDPAATALITTYYKAYIAIARSRNTGVILETRTWRASAPWAEPLGYTVAKLMQLNRDAVGLAKRVKQEEEEESGSGAPILISGALGPLRDAYEDTSASVSVDDARAGYQEQVRVLADAGVDLLTLYTVTNLNEALAVVELAREVGLPVAVSFTIESDGCLLGGRTLEGAIRAVDEATQGYAAYFGVNCAHPIRIAEALRRVPGDVASRIALIRGNSSLKSHEELDNSATLDRGDLPVFVSGFAEVLGCLPGVRVLGGCCGTDEEHLGAIAEFIAVD</sequence>
<keyword evidence="6" id="KW-0732">Signal</keyword>
<dbReference type="InterPro" id="IPR003726">
    <property type="entry name" value="HCY_dom"/>
</dbReference>
<dbReference type="InterPro" id="IPR018392">
    <property type="entry name" value="LysM"/>
</dbReference>
<feature type="domain" description="LysM" evidence="8">
    <location>
        <begin position="225"/>
        <end position="270"/>
    </location>
</feature>
<protein>
    <recommendedName>
        <fullName evidence="11">LysM domain-containing protein</fullName>
    </recommendedName>
</protein>
<proteinExistence type="predicted"/>
<feature type="binding site" evidence="5">
    <location>
        <position position="773"/>
    </location>
    <ligand>
        <name>Zn(2+)</name>
        <dbReference type="ChEBI" id="CHEBI:29105"/>
    </ligand>
</feature>
<dbReference type="PANTHER" id="PTHR34997">
    <property type="entry name" value="AM15"/>
    <property type="match status" value="1"/>
</dbReference>
<dbReference type="Gene3D" id="3.10.350.10">
    <property type="entry name" value="LysM domain"/>
    <property type="match status" value="4"/>
</dbReference>